<dbReference type="InterPro" id="IPR039933">
    <property type="entry name" value="XRI1"/>
</dbReference>
<dbReference type="Proteomes" id="UP001279734">
    <property type="component" value="Unassembled WGS sequence"/>
</dbReference>
<gene>
    <name evidence="2" type="ORF">Nepgr_032780</name>
</gene>
<organism evidence="2 3">
    <name type="scientific">Nepenthes gracilis</name>
    <name type="common">Slender pitcher plant</name>
    <dbReference type="NCBI Taxonomy" id="150966"/>
    <lineage>
        <taxon>Eukaryota</taxon>
        <taxon>Viridiplantae</taxon>
        <taxon>Streptophyta</taxon>
        <taxon>Embryophyta</taxon>
        <taxon>Tracheophyta</taxon>
        <taxon>Spermatophyta</taxon>
        <taxon>Magnoliopsida</taxon>
        <taxon>eudicotyledons</taxon>
        <taxon>Gunneridae</taxon>
        <taxon>Pentapetalae</taxon>
        <taxon>Caryophyllales</taxon>
        <taxon>Nepenthaceae</taxon>
        <taxon>Nepenthes</taxon>
    </lineage>
</organism>
<dbReference type="GO" id="GO:0007143">
    <property type="term" value="P:female meiotic nuclear division"/>
    <property type="evidence" value="ECO:0007669"/>
    <property type="project" value="InterPro"/>
</dbReference>
<dbReference type="PANTHER" id="PTHR33385:SF4">
    <property type="entry name" value="PROTEIN XRI1"/>
    <property type="match status" value="1"/>
</dbReference>
<reference evidence="2" key="1">
    <citation type="submission" date="2023-05" db="EMBL/GenBank/DDBJ databases">
        <title>Nepenthes gracilis genome sequencing.</title>
        <authorList>
            <person name="Fukushima K."/>
        </authorList>
    </citation>
    <scope>NUCLEOTIDE SEQUENCE</scope>
    <source>
        <strain evidence="2">SING2019-196</strain>
    </source>
</reference>
<comment type="caution">
    <text evidence="2">The sequence shown here is derived from an EMBL/GenBank/DDBJ whole genome shotgun (WGS) entry which is preliminary data.</text>
</comment>
<dbReference type="GO" id="GO:0007140">
    <property type="term" value="P:male meiotic nuclear division"/>
    <property type="evidence" value="ECO:0007669"/>
    <property type="project" value="InterPro"/>
</dbReference>
<protein>
    <recommendedName>
        <fullName evidence="4">Protein XRI1</fullName>
    </recommendedName>
</protein>
<dbReference type="EMBL" id="BSYO01000039">
    <property type="protein sequence ID" value="GMH30937.1"/>
    <property type="molecule type" value="Genomic_DNA"/>
</dbReference>
<name>A0AAD3TK39_NEPGR</name>
<evidence type="ECO:0000313" key="2">
    <source>
        <dbReference type="EMBL" id="GMH30937.1"/>
    </source>
</evidence>
<keyword evidence="3" id="KW-1185">Reference proteome</keyword>
<evidence type="ECO:0008006" key="4">
    <source>
        <dbReference type="Google" id="ProtNLM"/>
    </source>
</evidence>
<feature type="region of interest" description="Disordered" evidence="1">
    <location>
        <begin position="252"/>
        <end position="301"/>
    </location>
</feature>
<evidence type="ECO:0000313" key="3">
    <source>
        <dbReference type="Proteomes" id="UP001279734"/>
    </source>
</evidence>
<dbReference type="PANTHER" id="PTHR33385">
    <property type="entry name" value="PROTEIN XRI1"/>
    <property type="match status" value="1"/>
</dbReference>
<accession>A0AAD3TK39</accession>
<evidence type="ECO:0000256" key="1">
    <source>
        <dbReference type="SAM" id="MobiDB-lite"/>
    </source>
</evidence>
<dbReference type="AlphaFoldDB" id="A0AAD3TK39"/>
<proteinExistence type="predicted"/>
<sequence>MNYSDGKNCISESWELEGEEDYHVEEKASNLEISECLWDGVTQNEDDISYMFEETTPIKACGEFPYLVNDCENVKMVPEECNVTYSQGKRRRMLQFNNESMDSSEGLPSSFLKSKERIVSLEDVLPEVSQWETGFHEGMHASGFEDVDQSESWLVDCLNGYDIHVSSDLNPSGASAGKIDVAEIGSVETGPTDHMVEQRAVRTCQNIVFKGRKSYMRTHTKMASSVAYPFTFIKPCGAHGDVTLKDINRRIHTPPLKPNQQKDDPSASFPTSAFSGKPVVGKTKIRTEGGKGSITIMRTKG</sequence>